<dbReference type="InterPro" id="IPR036097">
    <property type="entry name" value="HisK_dim/P_sf"/>
</dbReference>
<feature type="domain" description="Histidine kinase" evidence="7">
    <location>
        <begin position="561"/>
        <end position="778"/>
    </location>
</feature>
<dbReference type="SMART" id="SM00388">
    <property type="entry name" value="HisKA"/>
    <property type="match status" value="1"/>
</dbReference>
<dbReference type="InterPro" id="IPR003661">
    <property type="entry name" value="HisK_dim/P_dom"/>
</dbReference>
<dbReference type="CDD" id="cd00082">
    <property type="entry name" value="HisKA"/>
    <property type="match status" value="1"/>
</dbReference>
<protein>
    <recommendedName>
        <fullName evidence="2">histidine kinase</fullName>
        <ecNumber evidence="2">2.7.13.3</ecNumber>
    </recommendedName>
</protein>
<dbReference type="PANTHER" id="PTHR43711:SF1">
    <property type="entry name" value="HISTIDINE KINASE 1"/>
    <property type="match status" value="1"/>
</dbReference>
<dbReference type="EMBL" id="JAHXZN010000001">
    <property type="protein sequence ID" value="MBW6529587.1"/>
    <property type="molecule type" value="Genomic_DNA"/>
</dbReference>
<dbReference type="InterPro" id="IPR005467">
    <property type="entry name" value="His_kinase_dom"/>
</dbReference>
<dbReference type="Proteomes" id="UP000759103">
    <property type="component" value="Unassembled WGS sequence"/>
</dbReference>
<dbReference type="RefSeq" id="WP_219747107.1">
    <property type="nucleotide sequence ID" value="NZ_JAHXZN010000001.1"/>
</dbReference>
<dbReference type="SMART" id="SM00387">
    <property type="entry name" value="HATPase_c"/>
    <property type="match status" value="1"/>
</dbReference>
<dbReference type="InterPro" id="IPR036890">
    <property type="entry name" value="HATPase_C_sf"/>
</dbReference>
<dbReference type="InterPro" id="IPR035965">
    <property type="entry name" value="PAS-like_dom_sf"/>
</dbReference>
<evidence type="ECO:0000256" key="5">
    <source>
        <dbReference type="ARBA" id="ARBA00022777"/>
    </source>
</evidence>
<keyword evidence="3" id="KW-0597">Phosphoprotein</keyword>
<dbReference type="Gene3D" id="1.10.287.130">
    <property type="match status" value="1"/>
</dbReference>
<keyword evidence="6" id="KW-0902">Two-component regulatory system</keyword>
<keyword evidence="4" id="KW-0808">Transferase</keyword>
<dbReference type="SUPFAM" id="SSF55874">
    <property type="entry name" value="ATPase domain of HSP90 chaperone/DNA topoisomerase II/histidine kinase"/>
    <property type="match status" value="1"/>
</dbReference>
<dbReference type="PROSITE" id="PS50109">
    <property type="entry name" value="HIS_KIN"/>
    <property type="match status" value="1"/>
</dbReference>
<proteinExistence type="predicted"/>
<evidence type="ECO:0000256" key="2">
    <source>
        <dbReference type="ARBA" id="ARBA00012438"/>
    </source>
</evidence>
<keyword evidence="5" id="KW-0418">Kinase</keyword>
<reference evidence="8 9" key="1">
    <citation type="submission" date="2021-07" db="EMBL/GenBank/DDBJ databases">
        <title>Sphingomonas sp.</title>
        <authorList>
            <person name="Feng G."/>
            <person name="Li J."/>
            <person name="Pan M."/>
        </authorList>
    </citation>
    <scope>NUCLEOTIDE SEQUENCE [LARGE SCALE GENOMIC DNA]</scope>
    <source>
        <strain evidence="8 9">RRHST34</strain>
    </source>
</reference>
<dbReference type="InterPro" id="IPR050736">
    <property type="entry name" value="Sensor_HK_Regulatory"/>
</dbReference>
<evidence type="ECO:0000259" key="7">
    <source>
        <dbReference type="PROSITE" id="PS50109"/>
    </source>
</evidence>
<dbReference type="PRINTS" id="PR00344">
    <property type="entry name" value="BCTRLSENSOR"/>
</dbReference>
<comment type="caution">
    <text evidence="8">The sequence shown here is derived from an EMBL/GenBank/DDBJ whole genome shotgun (WGS) entry which is preliminary data.</text>
</comment>
<dbReference type="Pfam" id="PF02518">
    <property type="entry name" value="HATPase_c"/>
    <property type="match status" value="1"/>
</dbReference>
<dbReference type="SUPFAM" id="SSF47384">
    <property type="entry name" value="Homodimeric domain of signal transducing histidine kinase"/>
    <property type="match status" value="1"/>
</dbReference>
<evidence type="ECO:0000256" key="6">
    <source>
        <dbReference type="ARBA" id="ARBA00023012"/>
    </source>
</evidence>
<dbReference type="PANTHER" id="PTHR43711">
    <property type="entry name" value="TWO-COMPONENT HISTIDINE KINASE"/>
    <property type="match status" value="1"/>
</dbReference>
<dbReference type="Pfam" id="PF12860">
    <property type="entry name" value="PAS_7"/>
    <property type="match status" value="2"/>
</dbReference>
<keyword evidence="9" id="KW-1185">Reference proteome</keyword>
<gene>
    <name evidence="8" type="ORF">KZ820_02465</name>
</gene>
<dbReference type="CDD" id="cd00075">
    <property type="entry name" value="HATPase"/>
    <property type="match status" value="1"/>
</dbReference>
<accession>A0ABS7BJF6</accession>
<organism evidence="8 9">
    <name type="scientific">Sphingomonas citri</name>
    <dbReference type="NCBI Taxonomy" id="2862499"/>
    <lineage>
        <taxon>Bacteria</taxon>
        <taxon>Pseudomonadati</taxon>
        <taxon>Pseudomonadota</taxon>
        <taxon>Alphaproteobacteria</taxon>
        <taxon>Sphingomonadales</taxon>
        <taxon>Sphingomonadaceae</taxon>
        <taxon>Sphingomonas</taxon>
    </lineage>
</organism>
<evidence type="ECO:0000313" key="8">
    <source>
        <dbReference type="EMBL" id="MBW6529587.1"/>
    </source>
</evidence>
<sequence length="778" mass="84331">MITIAPATAVIVGTVVALLLVAGAVLLALGLRARAAAAGAIRGRDALESLLAVAPMQPVVVHPDGRVEMARRVADWLGLSGVPSYLQELEAAGWGMDSSDAEAMARELSACQRSARGFTRSLHARDGQRTLTVQGERRGSAVLLWFYDSTVSEGERRRLRAEYAELSDAFDALTGLVEAAPLPMWYRDTDLHIAIVNSAYVSAVEGSDAADVVGRGLELVDGSGQGGPSAGAEVALAEGRPQQRVLPATIGGARRSLRIHDVPLPVGGVAGYAIDIEELEQSHARERRFAEAQRAMLDRLSAGVAQFGRDRSLVFCNQPFRRMFAMRLEWLADRPEFDRVLERMREANRVPEVRDFPGWKAERRGWFVDAEGAIEENWHLPGGTHLRVVAQPLPDGGLLLIFEDRTEQVQLASARDTLLRVRTATFDNLFEALGVFAADGRLQLWNNRFRALWDLDEEFLTGHPRVDVIAEKVAAKLSNPRRARSIAELVRVATVERQQRAGHIALADGRNFEFAAVPLPDGNALFTMLDVTDSRAMEQALRDRNDALEAADRVKTAFVANMSYELRTPLTSISGFAEMLHGGYAGELSADATAYLDAILDSVDRLGLLIDDVLDLTSTDTGARPLERGDVDLGAVARAAADALRAAAKRHHVELAIEVQRSAGRLTGDARRIREAIEHLLRHAVGSARSEGRVLLHVDGNAKAARIIVSDDGEGLSPDVAARAFDRFAQSGVSAGSERALGLGLPLAKQFVEAHGGTINLVSERGEGTLITIELPRR</sequence>
<evidence type="ECO:0000256" key="1">
    <source>
        <dbReference type="ARBA" id="ARBA00000085"/>
    </source>
</evidence>
<evidence type="ECO:0000256" key="3">
    <source>
        <dbReference type="ARBA" id="ARBA00022553"/>
    </source>
</evidence>
<dbReference type="InterPro" id="IPR003594">
    <property type="entry name" value="HATPase_dom"/>
</dbReference>
<name>A0ABS7BJF6_9SPHN</name>
<dbReference type="Gene3D" id="3.30.450.20">
    <property type="entry name" value="PAS domain"/>
    <property type="match status" value="2"/>
</dbReference>
<evidence type="ECO:0000313" key="9">
    <source>
        <dbReference type="Proteomes" id="UP000759103"/>
    </source>
</evidence>
<dbReference type="Pfam" id="PF00512">
    <property type="entry name" value="HisKA"/>
    <property type="match status" value="1"/>
</dbReference>
<evidence type="ECO:0000256" key="4">
    <source>
        <dbReference type="ARBA" id="ARBA00022679"/>
    </source>
</evidence>
<comment type="catalytic activity">
    <reaction evidence="1">
        <text>ATP + protein L-histidine = ADP + protein N-phospho-L-histidine.</text>
        <dbReference type="EC" id="2.7.13.3"/>
    </reaction>
</comment>
<dbReference type="SUPFAM" id="SSF55785">
    <property type="entry name" value="PYP-like sensor domain (PAS domain)"/>
    <property type="match status" value="2"/>
</dbReference>
<dbReference type="EC" id="2.7.13.3" evidence="2"/>
<dbReference type="InterPro" id="IPR004358">
    <property type="entry name" value="Sig_transdc_His_kin-like_C"/>
</dbReference>
<dbReference type="Gene3D" id="3.30.565.10">
    <property type="entry name" value="Histidine kinase-like ATPase, C-terminal domain"/>
    <property type="match status" value="1"/>
</dbReference>